<organism evidence="6 7">
    <name type="scientific">Thiobacillus denitrificans (strain ATCC 25259 / T1)</name>
    <dbReference type="NCBI Taxonomy" id="292415"/>
    <lineage>
        <taxon>Bacteria</taxon>
        <taxon>Pseudomonadati</taxon>
        <taxon>Pseudomonadota</taxon>
        <taxon>Betaproteobacteria</taxon>
        <taxon>Nitrosomonadales</taxon>
        <taxon>Thiobacillaceae</taxon>
        <taxon>Thiobacillus</taxon>
    </lineage>
</organism>
<sequence length="161" mass="17559">MRPLLGLILLFAAALAQAETIAGRVVVVIDGDTVLFRPDSYGAASRAFLKVRLVDIDAPEADQAHGDVATDALESLTLKRHGSLEIVATDVYGRKLGRLAVDALAVNAELVRAGHAWASSRDRRVRALEREARRARRGLWQDQDAVAPWAWRRARAASASR</sequence>
<evidence type="ECO:0000256" key="3">
    <source>
        <dbReference type="ARBA" id="ARBA00022801"/>
    </source>
</evidence>
<evidence type="ECO:0000313" key="7">
    <source>
        <dbReference type="Proteomes" id="UP000008291"/>
    </source>
</evidence>
<keyword evidence="7" id="KW-1185">Reference proteome</keyword>
<dbReference type="OrthoDB" id="9805504at2"/>
<keyword evidence="4" id="KW-0732">Signal</keyword>
<dbReference type="eggNOG" id="COG1525">
    <property type="taxonomic scope" value="Bacteria"/>
</dbReference>
<keyword evidence="3" id="KW-0378">Hydrolase</keyword>
<gene>
    <name evidence="6" type="ordered locus">Tbd_2029</name>
</gene>
<dbReference type="InterPro" id="IPR016071">
    <property type="entry name" value="Staphylococal_nuclease_OB-fold"/>
</dbReference>
<dbReference type="SUPFAM" id="SSF50199">
    <property type="entry name" value="Staphylococcal nuclease"/>
    <property type="match status" value="1"/>
</dbReference>
<dbReference type="RefSeq" id="WP_011312541.1">
    <property type="nucleotide sequence ID" value="NC_007404.1"/>
</dbReference>
<name>Q3SHA7_THIDA</name>
<reference evidence="6 7" key="1">
    <citation type="journal article" date="2006" name="J. Bacteriol.">
        <title>The genome sequence of the obligately chemolithoautotrophic, facultatively anaerobic bacterium Thiobacillus denitrificans.</title>
        <authorList>
            <person name="Beller H.R."/>
            <person name="Chain P.S."/>
            <person name="Letain T.E."/>
            <person name="Chakicherla A."/>
            <person name="Larimer F.W."/>
            <person name="Richardson P.M."/>
            <person name="Coleman M.A."/>
            <person name="Wood A.P."/>
            <person name="Kelly D.P."/>
        </authorList>
    </citation>
    <scope>NUCLEOTIDE SEQUENCE [LARGE SCALE GENOMIC DNA]</scope>
    <source>
        <strain evidence="6 7">ATCC 25259</strain>
    </source>
</reference>
<proteinExistence type="predicted"/>
<evidence type="ECO:0000256" key="1">
    <source>
        <dbReference type="ARBA" id="ARBA00022722"/>
    </source>
</evidence>
<dbReference type="SMART" id="SM00318">
    <property type="entry name" value="SNc"/>
    <property type="match status" value="1"/>
</dbReference>
<dbReference type="STRING" id="292415.Tbd_2029"/>
<keyword evidence="1" id="KW-0540">Nuclease</keyword>
<dbReference type="AlphaFoldDB" id="Q3SHA7"/>
<dbReference type="GO" id="GO:0004519">
    <property type="term" value="F:endonuclease activity"/>
    <property type="evidence" value="ECO:0007669"/>
    <property type="project" value="UniProtKB-KW"/>
</dbReference>
<dbReference type="Gene3D" id="2.40.50.90">
    <property type="match status" value="1"/>
</dbReference>
<keyword evidence="2" id="KW-0255">Endonuclease</keyword>
<dbReference type="KEGG" id="tbd:Tbd_2029"/>
<dbReference type="PROSITE" id="PS50830">
    <property type="entry name" value="TNASE_3"/>
    <property type="match status" value="1"/>
</dbReference>
<feature type="signal peptide" evidence="4">
    <location>
        <begin position="1"/>
        <end position="18"/>
    </location>
</feature>
<dbReference type="InterPro" id="IPR035437">
    <property type="entry name" value="SNase_OB-fold_sf"/>
</dbReference>
<dbReference type="GO" id="GO:0016787">
    <property type="term" value="F:hydrolase activity"/>
    <property type="evidence" value="ECO:0007669"/>
    <property type="project" value="UniProtKB-KW"/>
</dbReference>
<evidence type="ECO:0000259" key="5">
    <source>
        <dbReference type="PROSITE" id="PS50830"/>
    </source>
</evidence>
<dbReference type="Proteomes" id="UP000008291">
    <property type="component" value="Chromosome"/>
</dbReference>
<feature type="chain" id="PRO_5004228845" evidence="4">
    <location>
        <begin position="19"/>
        <end position="161"/>
    </location>
</feature>
<evidence type="ECO:0000313" key="6">
    <source>
        <dbReference type="EMBL" id="AAZ97982.1"/>
    </source>
</evidence>
<dbReference type="PANTHER" id="PTHR12302:SF3">
    <property type="entry name" value="SERINE_THREONINE-PROTEIN KINASE 31"/>
    <property type="match status" value="1"/>
</dbReference>
<dbReference type="HOGENOM" id="CLU_046484_7_0_4"/>
<dbReference type="EMBL" id="CP000116">
    <property type="protein sequence ID" value="AAZ97982.1"/>
    <property type="molecule type" value="Genomic_DNA"/>
</dbReference>
<feature type="domain" description="TNase-like" evidence="5">
    <location>
        <begin position="19"/>
        <end position="142"/>
    </location>
</feature>
<evidence type="ECO:0000256" key="2">
    <source>
        <dbReference type="ARBA" id="ARBA00022759"/>
    </source>
</evidence>
<dbReference type="Pfam" id="PF00565">
    <property type="entry name" value="SNase"/>
    <property type="match status" value="1"/>
</dbReference>
<evidence type="ECO:0000256" key="4">
    <source>
        <dbReference type="SAM" id="SignalP"/>
    </source>
</evidence>
<accession>Q3SHA7</accession>
<dbReference type="PANTHER" id="PTHR12302">
    <property type="entry name" value="EBNA2 BINDING PROTEIN P100"/>
    <property type="match status" value="1"/>
</dbReference>
<protein>
    <submittedName>
        <fullName evidence="6">Nuclease (SNase-like)</fullName>
    </submittedName>
</protein>